<dbReference type="InterPro" id="IPR020479">
    <property type="entry name" value="HD_metazoa"/>
</dbReference>
<evidence type="ECO:0000256" key="7">
    <source>
        <dbReference type="SAM" id="MobiDB-lite"/>
    </source>
</evidence>
<dbReference type="AlphaFoldDB" id="E4YHH6"/>
<feature type="compositionally biased region" description="Low complexity" evidence="7">
    <location>
        <begin position="153"/>
        <end position="167"/>
    </location>
</feature>
<feature type="region of interest" description="Disordered" evidence="7">
    <location>
        <begin position="364"/>
        <end position="390"/>
    </location>
</feature>
<evidence type="ECO:0000259" key="8">
    <source>
        <dbReference type="PROSITE" id="PS50071"/>
    </source>
</evidence>
<evidence type="ECO:0000256" key="1">
    <source>
        <dbReference type="ARBA" id="ARBA00004123"/>
    </source>
</evidence>
<dbReference type="PANTHER" id="PTHR24339">
    <property type="entry name" value="HOMEOBOX PROTEIN EMX-RELATED"/>
    <property type="match status" value="1"/>
</dbReference>
<feature type="region of interest" description="Disordered" evidence="7">
    <location>
        <begin position="252"/>
        <end position="271"/>
    </location>
</feature>
<dbReference type="FunFam" id="1.10.10.60:FF:000081">
    <property type="entry name" value="Empty spiracles homeobox 2"/>
    <property type="match status" value="1"/>
</dbReference>
<dbReference type="PRINTS" id="PR00031">
    <property type="entry name" value="HTHREPRESSR"/>
</dbReference>
<dbReference type="SUPFAM" id="SSF46689">
    <property type="entry name" value="Homeodomain-like"/>
    <property type="match status" value="1"/>
</dbReference>
<feature type="DNA-binding region" description="Homeobox" evidence="5">
    <location>
        <begin position="306"/>
        <end position="365"/>
    </location>
</feature>
<dbReference type="InterPro" id="IPR009057">
    <property type="entry name" value="Homeodomain-like_sf"/>
</dbReference>
<dbReference type="Pfam" id="PF00046">
    <property type="entry name" value="Homeodomain"/>
    <property type="match status" value="1"/>
</dbReference>
<keyword evidence="2 5" id="KW-0238">DNA-binding</keyword>
<dbReference type="Gene3D" id="1.10.10.60">
    <property type="entry name" value="Homeodomain-like"/>
    <property type="match status" value="1"/>
</dbReference>
<dbReference type="InterPro" id="IPR017970">
    <property type="entry name" value="Homeobox_CS"/>
</dbReference>
<reference evidence="9" key="1">
    <citation type="journal article" date="2010" name="Science">
        <title>Plasticity of animal genome architecture unmasked by rapid evolution of a pelagic tunicate.</title>
        <authorList>
            <person name="Denoeud F."/>
            <person name="Henriet S."/>
            <person name="Mungpakdee S."/>
            <person name="Aury J.M."/>
            <person name="Da Silva C."/>
            <person name="Brinkmann H."/>
            <person name="Mikhaleva J."/>
            <person name="Olsen L.C."/>
            <person name="Jubin C."/>
            <person name="Canestro C."/>
            <person name="Bouquet J.M."/>
            <person name="Danks G."/>
            <person name="Poulain J."/>
            <person name="Campsteijn C."/>
            <person name="Adamski M."/>
            <person name="Cross I."/>
            <person name="Yadetie F."/>
            <person name="Muffato M."/>
            <person name="Louis A."/>
            <person name="Butcher S."/>
            <person name="Tsagkogeorga G."/>
            <person name="Konrad A."/>
            <person name="Singh S."/>
            <person name="Jensen M.F."/>
            <person name="Cong E.H."/>
            <person name="Eikeseth-Otteraa H."/>
            <person name="Noel B."/>
            <person name="Anthouard V."/>
            <person name="Porcel B.M."/>
            <person name="Kachouri-Lafond R."/>
            <person name="Nishino A."/>
            <person name="Ugolini M."/>
            <person name="Chourrout P."/>
            <person name="Nishida H."/>
            <person name="Aasland R."/>
            <person name="Huzurbazar S."/>
            <person name="Westhof E."/>
            <person name="Delsuc F."/>
            <person name="Lehrach H."/>
            <person name="Reinhardt R."/>
            <person name="Weissenbach J."/>
            <person name="Roy S.W."/>
            <person name="Artiguenave F."/>
            <person name="Postlethwait J.H."/>
            <person name="Manak J.R."/>
            <person name="Thompson E.M."/>
            <person name="Jaillon O."/>
            <person name="Du Pasquier L."/>
            <person name="Boudinot P."/>
            <person name="Liberles D.A."/>
            <person name="Volff J.N."/>
            <person name="Philippe H."/>
            <person name="Lenhard B."/>
            <person name="Roest Crollius H."/>
            <person name="Wincker P."/>
            <person name="Chourrout D."/>
        </authorList>
    </citation>
    <scope>NUCLEOTIDE SEQUENCE [LARGE SCALE GENOMIC DNA]</scope>
</reference>
<dbReference type="EMBL" id="FN654565">
    <property type="protein sequence ID" value="CBY34950.1"/>
    <property type="molecule type" value="Genomic_DNA"/>
</dbReference>
<evidence type="ECO:0000313" key="9">
    <source>
        <dbReference type="EMBL" id="CBY34950.1"/>
    </source>
</evidence>
<sequence>MAQNTALTIPQVLLEKKKFDITSILAAAAREPQSPVISNTSSNSSSNSGSNSDPETSKHLERSPSPVEIIPNNDSLPKSPEKLEEIEKSVETPSIPQSVMDLLTAQQAALFRLSQGGLFSQLASQTSSAQAVLAGLPSFTRKPEETPLPPSPKSASPAPASPPASIACQPTQVSIPMPVVSQPSITAIPGLTNPLMPTHNALAELLLMQQKQQAQLQAQTAQIQAHIQAQAQAQAVQNAQAQAAAAAAQISSHPSFSHASSEGSGPGPLRGPVGYGVPMGMFARASPYPTMSPLNPFMNNPFLRKPKRIRTAFTPAQLMRLEQEFKKNQYVVGAERKTLAKNLGLTETQVKVWFQNRRTKYKREKMESGEAVEMTEIESPVEDMDDSLTS</sequence>
<evidence type="ECO:0000256" key="6">
    <source>
        <dbReference type="RuleBase" id="RU000682"/>
    </source>
</evidence>
<evidence type="ECO:0000256" key="3">
    <source>
        <dbReference type="ARBA" id="ARBA00023155"/>
    </source>
</evidence>
<dbReference type="PRINTS" id="PR00024">
    <property type="entry name" value="HOMEOBOX"/>
</dbReference>
<dbReference type="GO" id="GO:0005634">
    <property type="term" value="C:nucleus"/>
    <property type="evidence" value="ECO:0007669"/>
    <property type="project" value="UniProtKB-SubCell"/>
</dbReference>
<dbReference type="PROSITE" id="PS50071">
    <property type="entry name" value="HOMEOBOX_2"/>
    <property type="match status" value="1"/>
</dbReference>
<evidence type="ECO:0000256" key="2">
    <source>
        <dbReference type="ARBA" id="ARBA00023125"/>
    </source>
</evidence>
<dbReference type="GO" id="GO:0000978">
    <property type="term" value="F:RNA polymerase II cis-regulatory region sequence-specific DNA binding"/>
    <property type="evidence" value="ECO:0007669"/>
    <property type="project" value="TreeGrafter"/>
</dbReference>
<name>E4YHH6_OIKDI</name>
<dbReference type="InterPro" id="IPR050877">
    <property type="entry name" value="EMX-VAX-Noto_Homeobox_TFs"/>
</dbReference>
<feature type="compositionally biased region" description="Low complexity" evidence="7">
    <location>
        <begin position="38"/>
        <end position="52"/>
    </location>
</feature>
<dbReference type="CDD" id="cd00086">
    <property type="entry name" value="homeodomain"/>
    <property type="match status" value="1"/>
</dbReference>
<organism evidence="9">
    <name type="scientific">Oikopleura dioica</name>
    <name type="common">Tunicate</name>
    <dbReference type="NCBI Taxonomy" id="34765"/>
    <lineage>
        <taxon>Eukaryota</taxon>
        <taxon>Metazoa</taxon>
        <taxon>Chordata</taxon>
        <taxon>Tunicata</taxon>
        <taxon>Appendicularia</taxon>
        <taxon>Copelata</taxon>
        <taxon>Oikopleuridae</taxon>
        <taxon>Oikopleura</taxon>
    </lineage>
</organism>
<feature type="compositionally biased region" description="Basic and acidic residues" evidence="7">
    <location>
        <begin position="79"/>
        <end position="90"/>
    </location>
</feature>
<feature type="compositionally biased region" description="Low complexity" evidence="7">
    <location>
        <begin position="252"/>
        <end position="263"/>
    </location>
</feature>
<dbReference type="PROSITE" id="PS00027">
    <property type="entry name" value="HOMEOBOX_1"/>
    <property type="match status" value="1"/>
</dbReference>
<evidence type="ECO:0000256" key="4">
    <source>
        <dbReference type="ARBA" id="ARBA00023242"/>
    </source>
</evidence>
<keyword evidence="3 5" id="KW-0371">Homeobox</keyword>
<dbReference type="InterPro" id="IPR001356">
    <property type="entry name" value="HD"/>
</dbReference>
<feature type="compositionally biased region" description="Acidic residues" evidence="7">
    <location>
        <begin position="373"/>
        <end position="390"/>
    </location>
</feature>
<feature type="region of interest" description="Disordered" evidence="7">
    <location>
        <begin position="140"/>
        <end position="168"/>
    </location>
</feature>
<gene>
    <name evidence="9" type="ORF">GSOID_T00024991001</name>
</gene>
<dbReference type="PANTHER" id="PTHR24339:SF28">
    <property type="entry name" value="E5-RELATED"/>
    <property type="match status" value="1"/>
</dbReference>
<dbReference type="GO" id="GO:0000981">
    <property type="term" value="F:DNA-binding transcription factor activity, RNA polymerase II-specific"/>
    <property type="evidence" value="ECO:0007669"/>
    <property type="project" value="InterPro"/>
</dbReference>
<proteinExistence type="predicted"/>
<feature type="domain" description="Homeobox" evidence="8">
    <location>
        <begin position="304"/>
        <end position="364"/>
    </location>
</feature>
<protein>
    <recommendedName>
        <fullName evidence="8">Homeobox domain-containing protein</fullName>
    </recommendedName>
</protein>
<comment type="subcellular location">
    <subcellularLocation>
        <location evidence="1 5 6">Nucleus</location>
    </subcellularLocation>
</comment>
<dbReference type="InterPro" id="IPR000047">
    <property type="entry name" value="HTH_motif"/>
</dbReference>
<accession>E4YHH6</accession>
<feature type="region of interest" description="Disordered" evidence="7">
    <location>
        <begin position="30"/>
        <end position="92"/>
    </location>
</feature>
<dbReference type="Proteomes" id="UP000011014">
    <property type="component" value="Unassembled WGS sequence"/>
</dbReference>
<keyword evidence="4 5" id="KW-0539">Nucleus</keyword>
<dbReference type="SMART" id="SM00389">
    <property type="entry name" value="HOX"/>
    <property type="match status" value="1"/>
</dbReference>
<evidence type="ECO:0000256" key="5">
    <source>
        <dbReference type="PROSITE-ProRule" id="PRU00108"/>
    </source>
</evidence>